<reference evidence="2" key="1">
    <citation type="journal article" date="2023" name="IMA Fungus">
        <title>Comparative genomic study of the Penicillium genus elucidates a diverse pangenome and 15 lateral gene transfer events.</title>
        <authorList>
            <person name="Petersen C."/>
            <person name="Sorensen T."/>
            <person name="Nielsen M.R."/>
            <person name="Sondergaard T.E."/>
            <person name="Sorensen J.L."/>
            <person name="Fitzpatrick D.A."/>
            <person name="Frisvad J.C."/>
            <person name="Nielsen K.L."/>
        </authorList>
    </citation>
    <scope>NUCLEOTIDE SEQUENCE</scope>
    <source>
        <strain evidence="2">IBT 17514</strain>
    </source>
</reference>
<comment type="caution">
    <text evidence="2">The sequence shown here is derived from an EMBL/GenBank/DDBJ whole genome shotgun (WGS) entry which is preliminary data.</text>
</comment>
<reference evidence="2" key="2">
    <citation type="submission" date="2023-01" db="EMBL/GenBank/DDBJ databases">
        <authorList>
            <person name="Petersen C."/>
        </authorList>
    </citation>
    <scope>NUCLEOTIDE SEQUENCE</scope>
    <source>
        <strain evidence="2">IBT 17514</strain>
    </source>
</reference>
<organism evidence="2 3">
    <name type="scientific">Penicillium malachiteum</name>
    <dbReference type="NCBI Taxonomy" id="1324776"/>
    <lineage>
        <taxon>Eukaryota</taxon>
        <taxon>Fungi</taxon>
        <taxon>Dikarya</taxon>
        <taxon>Ascomycota</taxon>
        <taxon>Pezizomycotina</taxon>
        <taxon>Eurotiomycetes</taxon>
        <taxon>Eurotiomycetidae</taxon>
        <taxon>Eurotiales</taxon>
        <taxon>Aspergillaceae</taxon>
        <taxon>Penicillium</taxon>
    </lineage>
</organism>
<keyword evidence="3" id="KW-1185">Reference proteome</keyword>
<gene>
    <name evidence="2" type="ORF">N7493_008780</name>
</gene>
<name>A0AAD6HF87_9EURO</name>
<dbReference type="Proteomes" id="UP001215712">
    <property type="component" value="Unassembled WGS sequence"/>
</dbReference>
<dbReference type="EMBL" id="JAQJAN010000013">
    <property type="protein sequence ID" value="KAJ5712312.1"/>
    <property type="molecule type" value="Genomic_DNA"/>
</dbReference>
<feature type="chain" id="PRO_5042113764" evidence="1">
    <location>
        <begin position="22"/>
        <end position="199"/>
    </location>
</feature>
<evidence type="ECO:0000313" key="3">
    <source>
        <dbReference type="Proteomes" id="UP001215712"/>
    </source>
</evidence>
<keyword evidence="1" id="KW-0732">Signal</keyword>
<accession>A0AAD6HF87</accession>
<sequence>MRLPVDHLLFILLLLLSPVTAIGPSCFKVVSALVGRPGHLFNKFQSEICERGCQPTIPHWDLWTRNNTFVPAVRSLMKRMNVPHQEEQLLKMGDDVAVIIKDQCAPLLNGQHICSDSSTLADFGNCFKRNFFKASIKHLPILLPMASEAACKEQYRFLQGDELWEQTIPQNMRDYASVCDKLGPFEEGDQDDQAGHDEL</sequence>
<evidence type="ECO:0000256" key="1">
    <source>
        <dbReference type="SAM" id="SignalP"/>
    </source>
</evidence>
<evidence type="ECO:0000313" key="2">
    <source>
        <dbReference type="EMBL" id="KAJ5712312.1"/>
    </source>
</evidence>
<feature type="signal peptide" evidence="1">
    <location>
        <begin position="1"/>
        <end position="21"/>
    </location>
</feature>
<proteinExistence type="predicted"/>
<dbReference type="AlphaFoldDB" id="A0AAD6HF87"/>
<protein>
    <submittedName>
        <fullName evidence="2">Uncharacterized protein</fullName>
    </submittedName>
</protein>